<dbReference type="EMBL" id="CP016616">
    <property type="protein sequence ID" value="ANY77150.1"/>
    <property type="molecule type" value="Genomic_DNA"/>
</dbReference>
<dbReference type="AlphaFoldDB" id="A0A1B2EAZ5"/>
<dbReference type="Pfam" id="PF07345">
    <property type="entry name" value="ATPaseInh_sub_z"/>
    <property type="match status" value="1"/>
</dbReference>
<evidence type="ECO:0008006" key="2">
    <source>
        <dbReference type="Google" id="ProtNLM"/>
    </source>
</evidence>
<proteinExistence type="predicted"/>
<dbReference type="InterPro" id="IPR038293">
    <property type="entry name" value="ATPase_inh_sub_z_sf"/>
</dbReference>
<dbReference type="InterPro" id="IPR009945">
    <property type="entry name" value="ATPase_inh_sub_z"/>
</dbReference>
<reference evidence="1" key="1">
    <citation type="submission" date="2016-07" db="EMBL/GenBank/DDBJ databases">
        <title>Microvirga ossetica sp. nov. a new species of rhizobia isolated from root nodules of the legume species Vicia alpestris Steven originated from North Ossetia region in the Caucasus.</title>
        <authorList>
            <person name="Safronova V.I."/>
            <person name="Kuznetsova I.G."/>
            <person name="Sazanova A.L."/>
            <person name="Belimov A."/>
            <person name="Andronov E."/>
            <person name="Osledkin Y.S."/>
            <person name="Onishchuk O.P."/>
            <person name="Kurchak O.N."/>
            <person name="Shaposhnikov A.I."/>
            <person name="Willems A."/>
            <person name="Tikhonovich I.A."/>
        </authorList>
    </citation>
    <scope>NUCLEOTIDE SEQUENCE [LARGE SCALE GENOMIC DNA]</scope>
    <source>
        <strain evidence="1">V5/3M</strain>
    </source>
</reference>
<gene>
    <name evidence="1" type="ORF">BB934_02055</name>
</gene>
<accession>A0A1B2EAZ5</accession>
<dbReference type="OrthoDB" id="9810387at2"/>
<name>A0A1B2EAZ5_9HYPH</name>
<dbReference type="RefSeq" id="WP_099508151.1">
    <property type="nucleotide sequence ID" value="NZ_CP016616.1"/>
</dbReference>
<sequence length="108" mass="12139">MNVTGTKTSNQNLSSWCLDNDTRDSVIARRNVLAGLWAGRLLGLSNADLSSYATEVHRADFEVDGDEDIVGKITRDLSVRGLPFSERQVRDKLRTYHREAFRQVAVTD</sequence>
<organism evidence="1">
    <name type="scientific">Microvirga ossetica</name>
    <dbReference type="NCBI Taxonomy" id="1882682"/>
    <lineage>
        <taxon>Bacteria</taxon>
        <taxon>Pseudomonadati</taxon>
        <taxon>Pseudomonadota</taxon>
        <taxon>Alphaproteobacteria</taxon>
        <taxon>Hyphomicrobiales</taxon>
        <taxon>Methylobacteriaceae</taxon>
        <taxon>Microvirga</taxon>
    </lineage>
</organism>
<evidence type="ECO:0000313" key="1">
    <source>
        <dbReference type="EMBL" id="ANY77150.1"/>
    </source>
</evidence>
<dbReference type="Gene3D" id="1.10.790.20">
    <property type="entry name" value="Domain of unknown function DUF1476"/>
    <property type="match status" value="1"/>
</dbReference>
<protein>
    <recommendedName>
        <fullName evidence="2">Aldolase</fullName>
    </recommendedName>
</protein>
<dbReference type="KEGG" id="moc:BB934_02055"/>